<keyword evidence="3" id="KW-1185">Reference proteome</keyword>
<comment type="caution">
    <text evidence="2">The sequence shown here is derived from an EMBL/GenBank/DDBJ whole genome shotgun (WGS) entry which is preliminary data.</text>
</comment>
<evidence type="ECO:0000313" key="3">
    <source>
        <dbReference type="Proteomes" id="UP001283341"/>
    </source>
</evidence>
<dbReference type="Proteomes" id="UP001283341">
    <property type="component" value="Unassembled WGS sequence"/>
</dbReference>
<evidence type="ECO:0000256" key="1">
    <source>
        <dbReference type="SAM" id="SignalP"/>
    </source>
</evidence>
<gene>
    <name evidence="2" type="ORF">B0H66DRAFT_322779</name>
</gene>
<reference evidence="2" key="1">
    <citation type="journal article" date="2023" name="Mol. Phylogenet. Evol.">
        <title>Genome-scale phylogeny and comparative genomics of the fungal order Sordariales.</title>
        <authorList>
            <person name="Hensen N."/>
            <person name="Bonometti L."/>
            <person name="Westerberg I."/>
            <person name="Brannstrom I.O."/>
            <person name="Guillou S."/>
            <person name="Cros-Aarteil S."/>
            <person name="Calhoun S."/>
            <person name="Haridas S."/>
            <person name="Kuo A."/>
            <person name="Mondo S."/>
            <person name="Pangilinan J."/>
            <person name="Riley R."/>
            <person name="LaButti K."/>
            <person name="Andreopoulos B."/>
            <person name="Lipzen A."/>
            <person name="Chen C."/>
            <person name="Yan M."/>
            <person name="Daum C."/>
            <person name="Ng V."/>
            <person name="Clum A."/>
            <person name="Steindorff A."/>
            <person name="Ohm R.A."/>
            <person name="Martin F."/>
            <person name="Silar P."/>
            <person name="Natvig D.O."/>
            <person name="Lalanne C."/>
            <person name="Gautier V."/>
            <person name="Ament-Velasquez S.L."/>
            <person name="Kruys A."/>
            <person name="Hutchinson M.I."/>
            <person name="Powell A.J."/>
            <person name="Barry K."/>
            <person name="Miller A.N."/>
            <person name="Grigoriev I.V."/>
            <person name="Debuchy R."/>
            <person name="Gladieux P."/>
            <person name="Hiltunen Thoren M."/>
            <person name="Johannesson H."/>
        </authorList>
    </citation>
    <scope>NUCLEOTIDE SEQUENCE</scope>
    <source>
        <strain evidence="2">CBS 118394</strain>
    </source>
</reference>
<dbReference type="EMBL" id="JAUEDM010000006">
    <property type="protein sequence ID" value="KAK3314810.1"/>
    <property type="molecule type" value="Genomic_DNA"/>
</dbReference>
<sequence length="91" mass="10353">MFQLDEQEEFAGITSCCLSLSLLLVHSRAVCAYGTRRGEIWQPRKRDAESQHCWHSCICKSGIIGDKRSISDRQLQSSVKPEETYRPAGYC</sequence>
<feature type="signal peptide" evidence="1">
    <location>
        <begin position="1"/>
        <end position="32"/>
    </location>
</feature>
<reference evidence="2" key="2">
    <citation type="submission" date="2023-06" db="EMBL/GenBank/DDBJ databases">
        <authorList>
            <consortium name="Lawrence Berkeley National Laboratory"/>
            <person name="Haridas S."/>
            <person name="Hensen N."/>
            <person name="Bonometti L."/>
            <person name="Westerberg I."/>
            <person name="Brannstrom I.O."/>
            <person name="Guillou S."/>
            <person name="Cros-Aarteil S."/>
            <person name="Calhoun S."/>
            <person name="Kuo A."/>
            <person name="Mondo S."/>
            <person name="Pangilinan J."/>
            <person name="Riley R."/>
            <person name="Labutti K."/>
            <person name="Andreopoulos B."/>
            <person name="Lipzen A."/>
            <person name="Chen C."/>
            <person name="Yanf M."/>
            <person name="Daum C."/>
            <person name="Ng V."/>
            <person name="Clum A."/>
            <person name="Steindorff A."/>
            <person name="Ohm R."/>
            <person name="Martin F."/>
            <person name="Silar P."/>
            <person name="Natvig D."/>
            <person name="Lalanne C."/>
            <person name="Gautier V."/>
            <person name="Ament-Velasquez S.L."/>
            <person name="Kruys A."/>
            <person name="Hutchinson M.I."/>
            <person name="Powell A.J."/>
            <person name="Barry K."/>
            <person name="Miller A.N."/>
            <person name="Grigoriev I.V."/>
            <person name="Debuchy R."/>
            <person name="Gladieux P."/>
            <person name="Thoren M.H."/>
            <person name="Johannesson H."/>
        </authorList>
    </citation>
    <scope>NUCLEOTIDE SEQUENCE</scope>
    <source>
        <strain evidence="2">CBS 118394</strain>
    </source>
</reference>
<evidence type="ECO:0008006" key="4">
    <source>
        <dbReference type="Google" id="ProtNLM"/>
    </source>
</evidence>
<keyword evidence="1" id="KW-0732">Signal</keyword>
<accession>A0AAE0M0V1</accession>
<evidence type="ECO:0000313" key="2">
    <source>
        <dbReference type="EMBL" id="KAK3314810.1"/>
    </source>
</evidence>
<proteinExistence type="predicted"/>
<organism evidence="2 3">
    <name type="scientific">Apodospora peruviana</name>
    <dbReference type="NCBI Taxonomy" id="516989"/>
    <lineage>
        <taxon>Eukaryota</taxon>
        <taxon>Fungi</taxon>
        <taxon>Dikarya</taxon>
        <taxon>Ascomycota</taxon>
        <taxon>Pezizomycotina</taxon>
        <taxon>Sordariomycetes</taxon>
        <taxon>Sordariomycetidae</taxon>
        <taxon>Sordariales</taxon>
        <taxon>Lasiosphaeriaceae</taxon>
        <taxon>Apodospora</taxon>
    </lineage>
</organism>
<protein>
    <recommendedName>
        <fullName evidence="4">Secreted protein</fullName>
    </recommendedName>
</protein>
<feature type="chain" id="PRO_5042031796" description="Secreted protein" evidence="1">
    <location>
        <begin position="33"/>
        <end position="91"/>
    </location>
</feature>
<dbReference type="AlphaFoldDB" id="A0AAE0M0V1"/>
<name>A0AAE0M0V1_9PEZI</name>